<dbReference type="InterPro" id="IPR000847">
    <property type="entry name" value="LysR_HTH_N"/>
</dbReference>
<proteinExistence type="inferred from homology"/>
<evidence type="ECO:0000256" key="2">
    <source>
        <dbReference type="ARBA" id="ARBA00023015"/>
    </source>
</evidence>
<dbReference type="PANTHER" id="PTHR30427">
    <property type="entry name" value="TRANSCRIPTIONAL ACTIVATOR PROTEIN LYSR"/>
    <property type="match status" value="1"/>
</dbReference>
<organism evidence="6 7">
    <name type="scientific">Roseovarius lutimaris</name>
    <dbReference type="NCBI Taxonomy" id="1005928"/>
    <lineage>
        <taxon>Bacteria</taxon>
        <taxon>Pseudomonadati</taxon>
        <taxon>Pseudomonadota</taxon>
        <taxon>Alphaproteobacteria</taxon>
        <taxon>Rhodobacterales</taxon>
        <taxon>Roseobacteraceae</taxon>
        <taxon>Roseovarius</taxon>
    </lineage>
</organism>
<dbReference type="GO" id="GO:0043565">
    <property type="term" value="F:sequence-specific DNA binding"/>
    <property type="evidence" value="ECO:0007669"/>
    <property type="project" value="TreeGrafter"/>
</dbReference>
<evidence type="ECO:0000313" key="7">
    <source>
        <dbReference type="Proteomes" id="UP000198599"/>
    </source>
</evidence>
<dbReference type="PANTHER" id="PTHR30427:SF1">
    <property type="entry name" value="TRANSCRIPTIONAL ACTIVATOR PROTEIN LYSR"/>
    <property type="match status" value="1"/>
</dbReference>
<dbReference type="GO" id="GO:0010628">
    <property type="term" value="P:positive regulation of gene expression"/>
    <property type="evidence" value="ECO:0007669"/>
    <property type="project" value="TreeGrafter"/>
</dbReference>
<keyword evidence="7" id="KW-1185">Reference proteome</keyword>
<dbReference type="PROSITE" id="PS50931">
    <property type="entry name" value="HTH_LYSR"/>
    <property type="match status" value="1"/>
</dbReference>
<dbReference type="SUPFAM" id="SSF53850">
    <property type="entry name" value="Periplasmic binding protein-like II"/>
    <property type="match status" value="1"/>
</dbReference>
<keyword evidence="4" id="KW-0804">Transcription</keyword>
<dbReference type="STRING" id="1005928.SAMN04487859_11475"/>
<evidence type="ECO:0000256" key="4">
    <source>
        <dbReference type="ARBA" id="ARBA00023163"/>
    </source>
</evidence>
<keyword evidence="3 6" id="KW-0238">DNA-binding</keyword>
<dbReference type="InterPro" id="IPR005119">
    <property type="entry name" value="LysR_subst-bd"/>
</dbReference>
<reference evidence="7" key="1">
    <citation type="submission" date="2016-10" db="EMBL/GenBank/DDBJ databases">
        <authorList>
            <person name="Varghese N."/>
            <person name="Submissions S."/>
        </authorList>
    </citation>
    <scope>NUCLEOTIDE SEQUENCE [LARGE SCALE GENOMIC DNA]</scope>
    <source>
        <strain evidence="7">DSM 28463</strain>
    </source>
</reference>
<dbReference type="InterPro" id="IPR036388">
    <property type="entry name" value="WH-like_DNA-bd_sf"/>
</dbReference>
<evidence type="ECO:0000256" key="3">
    <source>
        <dbReference type="ARBA" id="ARBA00023125"/>
    </source>
</evidence>
<dbReference type="SUPFAM" id="SSF46785">
    <property type="entry name" value="Winged helix' DNA-binding domain"/>
    <property type="match status" value="1"/>
</dbReference>
<dbReference type="Gene3D" id="3.40.190.290">
    <property type="match status" value="1"/>
</dbReference>
<dbReference type="Pfam" id="PF00126">
    <property type="entry name" value="HTH_1"/>
    <property type="match status" value="1"/>
</dbReference>
<protein>
    <submittedName>
        <fullName evidence="6">DNA-binding transcriptional regulator, LysR family</fullName>
    </submittedName>
</protein>
<dbReference type="Proteomes" id="UP000198599">
    <property type="component" value="Unassembled WGS sequence"/>
</dbReference>
<dbReference type="PRINTS" id="PR00039">
    <property type="entry name" value="HTHLYSR"/>
</dbReference>
<feature type="domain" description="HTH lysR-type" evidence="5">
    <location>
        <begin position="3"/>
        <end position="60"/>
    </location>
</feature>
<dbReference type="Gene3D" id="1.10.10.10">
    <property type="entry name" value="Winged helix-like DNA-binding domain superfamily/Winged helix DNA-binding domain"/>
    <property type="match status" value="1"/>
</dbReference>
<keyword evidence="2" id="KW-0805">Transcription regulation</keyword>
<gene>
    <name evidence="6" type="ORF">SAMN04487859_11475</name>
</gene>
<comment type="similarity">
    <text evidence="1">Belongs to the LysR transcriptional regulatory family.</text>
</comment>
<evidence type="ECO:0000259" key="5">
    <source>
        <dbReference type="PROSITE" id="PS50931"/>
    </source>
</evidence>
<name>A0A1I5E224_9RHOB</name>
<dbReference type="OrthoDB" id="8479870at2"/>
<dbReference type="GO" id="GO:0003700">
    <property type="term" value="F:DNA-binding transcription factor activity"/>
    <property type="evidence" value="ECO:0007669"/>
    <property type="project" value="InterPro"/>
</dbReference>
<dbReference type="InterPro" id="IPR036390">
    <property type="entry name" value="WH_DNA-bd_sf"/>
</dbReference>
<evidence type="ECO:0000313" key="6">
    <source>
        <dbReference type="EMBL" id="SFO05564.1"/>
    </source>
</evidence>
<sequence>MNLTFRQLHTFREVIRSGSISGAARTLGRTQPAVSSMIAGLEDELGFALFLREHGKLTPTPEAQFFLEECEDILDRLDQTKRTLGGIGNLSAGRLRIACHPAASGFFMPMVLTDFLRYKPGIEVSLMMRSSTVIEDLIASQQFDVGFAEAPMPRASIRQQDFDMECVCALPAGDPLAARDCVTARDLDGAALATLFAEHTTYAQTCRAFEAADCTFQRRFELQTFLPGLRFVEAGLCAMICDMITAHTHLQSNSAGTIRFRRFAPKITSKVSILTPAHSPQSVIAAAFCAHLAGHVSALQADMQAGLAAISETDGSR</sequence>
<dbReference type="RefSeq" id="WP_092839629.1">
    <property type="nucleotide sequence ID" value="NZ_FOVP01000014.1"/>
</dbReference>
<dbReference type="EMBL" id="FOVP01000014">
    <property type="protein sequence ID" value="SFO05564.1"/>
    <property type="molecule type" value="Genomic_DNA"/>
</dbReference>
<accession>A0A1I5E224</accession>
<dbReference type="AlphaFoldDB" id="A0A1I5E224"/>
<dbReference type="Pfam" id="PF03466">
    <property type="entry name" value="LysR_substrate"/>
    <property type="match status" value="1"/>
</dbReference>
<evidence type="ECO:0000256" key="1">
    <source>
        <dbReference type="ARBA" id="ARBA00009437"/>
    </source>
</evidence>